<dbReference type="EMBL" id="BPLR01005518">
    <property type="protein sequence ID" value="GIY02886.1"/>
    <property type="molecule type" value="Genomic_DNA"/>
</dbReference>
<sequence length="66" mass="7163">SNTIFITGMGAWEIHQQVTFSSDLRKIISRVINSDMAPTSGKGWGLSLSQRSQKKRRPTSGLGGSV</sequence>
<keyword evidence="3" id="KW-1185">Reference proteome</keyword>
<reference evidence="2 3" key="1">
    <citation type="submission" date="2021-06" db="EMBL/GenBank/DDBJ databases">
        <title>Caerostris extrusa draft genome.</title>
        <authorList>
            <person name="Kono N."/>
            <person name="Arakawa K."/>
        </authorList>
    </citation>
    <scope>NUCLEOTIDE SEQUENCE [LARGE SCALE GENOMIC DNA]</scope>
</reference>
<evidence type="ECO:0000256" key="1">
    <source>
        <dbReference type="SAM" id="MobiDB-lite"/>
    </source>
</evidence>
<evidence type="ECO:0000313" key="2">
    <source>
        <dbReference type="EMBL" id="GIY02886.1"/>
    </source>
</evidence>
<feature type="region of interest" description="Disordered" evidence="1">
    <location>
        <begin position="35"/>
        <end position="66"/>
    </location>
</feature>
<gene>
    <name evidence="2" type="ORF">CEXT_428751</name>
</gene>
<feature type="non-terminal residue" evidence="2">
    <location>
        <position position="1"/>
    </location>
</feature>
<protein>
    <submittedName>
        <fullName evidence="2">Uncharacterized protein</fullName>
    </submittedName>
</protein>
<comment type="caution">
    <text evidence="2">The sequence shown here is derived from an EMBL/GenBank/DDBJ whole genome shotgun (WGS) entry which is preliminary data.</text>
</comment>
<evidence type="ECO:0000313" key="3">
    <source>
        <dbReference type="Proteomes" id="UP001054945"/>
    </source>
</evidence>
<organism evidence="2 3">
    <name type="scientific">Caerostris extrusa</name>
    <name type="common">Bark spider</name>
    <name type="synonym">Caerostris bankana</name>
    <dbReference type="NCBI Taxonomy" id="172846"/>
    <lineage>
        <taxon>Eukaryota</taxon>
        <taxon>Metazoa</taxon>
        <taxon>Ecdysozoa</taxon>
        <taxon>Arthropoda</taxon>
        <taxon>Chelicerata</taxon>
        <taxon>Arachnida</taxon>
        <taxon>Araneae</taxon>
        <taxon>Araneomorphae</taxon>
        <taxon>Entelegynae</taxon>
        <taxon>Araneoidea</taxon>
        <taxon>Araneidae</taxon>
        <taxon>Caerostris</taxon>
    </lineage>
</organism>
<name>A0AAV4Q2Y3_CAEEX</name>
<dbReference type="Proteomes" id="UP001054945">
    <property type="component" value="Unassembled WGS sequence"/>
</dbReference>
<dbReference type="AlphaFoldDB" id="A0AAV4Q2Y3"/>
<accession>A0AAV4Q2Y3</accession>
<proteinExistence type="predicted"/>